<feature type="compositionally biased region" description="Gly residues" evidence="1">
    <location>
        <begin position="307"/>
        <end position="317"/>
    </location>
</feature>
<name>A0A6G2BBI9_9ACTN</name>
<dbReference type="AlphaFoldDB" id="A0A6G2BBI9"/>
<dbReference type="SUPFAM" id="SSF53300">
    <property type="entry name" value="vWA-like"/>
    <property type="match status" value="1"/>
</dbReference>
<dbReference type="EMBL" id="WIXO01000001">
    <property type="protein sequence ID" value="MTE19439.1"/>
    <property type="molecule type" value="Genomic_DNA"/>
</dbReference>
<accession>A0A6G2BBI9</accession>
<reference evidence="2 3" key="1">
    <citation type="submission" date="2019-11" db="EMBL/GenBank/DDBJ databases">
        <authorList>
            <person name="Yuan L."/>
        </authorList>
    </citation>
    <scope>NUCLEOTIDE SEQUENCE [LARGE SCALE GENOMIC DNA]</scope>
    <source>
        <strain evidence="2 3">TRM43335</strain>
    </source>
</reference>
<dbReference type="Gene3D" id="3.40.50.410">
    <property type="entry name" value="von Willebrand factor, type A domain"/>
    <property type="match status" value="1"/>
</dbReference>
<dbReference type="InterPro" id="IPR036465">
    <property type="entry name" value="vWFA_dom_sf"/>
</dbReference>
<dbReference type="RefSeq" id="WP_155070788.1">
    <property type="nucleotide sequence ID" value="NZ_WIXO01000001.1"/>
</dbReference>
<proteinExistence type="predicted"/>
<evidence type="ECO:0000256" key="1">
    <source>
        <dbReference type="SAM" id="MobiDB-lite"/>
    </source>
</evidence>
<evidence type="ECO:0000313" key="3">
    <source>
        <dbReference type="Proteomes" id="UP000473014"/>
    </source>
</evidence>
<evidence type="ECO:0008006" key="4">
    <source>
        <dbReference type="Google" id="ProtNLM"/>
    </source>
</evidence>
<keyword evidence="3" id="KW-1185">Reference proteome</keyword>
<gene>
    <name evidence="2" type="ORF">F0L17_09925</name>
</gene>
<evidence type="ECO:0000313" key="2">
    <source>
        <dbReference type="EMBL" id="MTE19439.1"/>
    </source>
</evidence>
<organism evidence="2 3">
    <name type="scientific">Streptomyces taklimakanensis</name>
    <dbReference type="NCBI Taxonomy" id="2569853"/>
    <lineage>
        <taxon>Bacteria</taxon>
        <taxon>Bacillati</taxon>
        <taxon>Actinomycetota</taxon>
        <taxon>Actinomycetes</taxon>
        <taxon>Kitasatosporales</taxon>
        <taxon>Streptomycetaceae</taxon>
        <taxon>Streptomyces</taxon>
    </lineage>
</organism>
<sequence>MTAELSLILNERPLPRNRLGEVETTSTNIAVLYPVGDGAWEIEGTRPRRWWQRPVEKSRRPCYAVDMGDHRRTGEFLRTPLPCRDQAHRFEATVDIGFRVHDPVELVRRGVRDGLDVVYGHLRRRLRAHTRKFAIDQADRAEEHINADVESGMRLPEGITVFHCVVHLEPDAEAQEYIRELTRSDRRNVLERFGHRNLVEETRNRAEIERIEQVARLEREEAERRALESLPSGVWALLQRHLIKHPEDTGYAVEAFRAYQESVGAREEIQDQRQTELLKFLVEKDVIRQADVPALREDMRRRIEGSAGAGAGAGAGDGTPAARRSLPATGTDGAPVMWGGSGGPGVVREPAAPAATGVVPIYVALDTSYATQECVGELGDALRSLQTALANSPDVSRAVRLSVVPFAERARVRLPSTTVGWDTDVPTLSAGGDRRYGALFETLLDRVPADVERLKRQVSPVHRPVVFLLTAGEPEDAADWPERYRQLGEHRYAPIIVACGIGRADPRTVVRLANPSELAYAAESPGALGEAVGQYSVFLQNAVLHIGRGAVAGNVDLLLTCPMGLRRITPDRVAGPTADH</sequence>
<dbReference type="OrthoDB" id="4115890at2"/>
<feature type="region of interest" description="Disordered" evidence="1">
    <location>
        <begin position="306"/>
        <end position="335"/>
    </location>
</feature>
<comment type="caution">
    <text evidence="2">The sequence shown here is derived from an EMBL/GenBank/DDBJ whole genome shotgun (WGS) entry which is preliminary data.</text>
</comment>
<protein>
    <recommendedName>
        <fullName evidence="4">VWFA domain-containing protein</fullName>
    </recommendedName>
</protein>
<dbReference type="Proteomes" id="UP000473014">
    <property type="component" value="Unassembled WGS sequence"/>
</dbReference>